<keyword evidence="3 4" id="KW-0002">3D-structure</keyword>
<organism evidence="1 2">
    <name type="scientific">Thermobaculum terrenum (strain ATCC BAA-798 / CCMEE 7001 / YNP1)</name>
    <dbReference type="NCBI Taxonomy" id="525904"/>
    <lineage>
        <taxon>Bacteria</taxon>
        <taxon>Bacillati</taxon>
        <taxon>Chloroflexota</taxon>
        <taxon>Chloroflexia</taxon>
        <taxon>Candidatus Thermobaculales</taxon>
        <taxon>Candidatus Thermobaculaceae</taxon>
        <taxon>Thermobaculum</taxon>
    </lineage>
</organism>
<dbReference type="PDB" id="5V1V">
    <property type="method" value="X-ray"/>
    <property type="resolution" value="1.35 A"/>
    <property type="chains" value="A/B=1-88"/>
</dbReference>
<dbReference type="SMR" id="D1CIZ5"/>
<name>D1CIZ5_THET1</name>
<evidence type="ECO:0000313" key="1">
    <source>
        <dbReference type="EMBL" id="ACZ43715.1"/>
    </source>
</evidence>
<dbReference type="HOGENOM" id="CLU_159325_2_4_0"/>
<dbReference type="PDBsum" id="5V1V"/>
<keyword evidence="3 4" id="KW-0479">Metal-binding</keyword>
<dbReference type="STRING" id="525904.Tter_2832"/>
<gene>
    <name evidence="1" type="ordered locus">Tter_2832</name>
</gene>
<feature type="binding site" evidence="4">
    <location>
        <position position="30"/>
    </location>
    <ligand>
        <name>Zn(2+)</name>
        <dbReference type="ChEBI" id="CHEBI:29105"/>
        <label>2</label>
    </ligand>
</feature>
<dbReference type="KEGG" id="ttr:Tter_2832"/>
<dbReference type="EMBL" id="CP001826">
    <property type="protein sequence ID" value="ACZ43715.1"/>
    <property type="molecule type" value="Genomic_DNA"/>
</dbReference>
<feature type="binding site" evidence="3 4">
    <location>
        <position position="11"/>
    </location>
    <ligand>
        <name>Zn(2+)</name>
        <dbReference type="ChEBI" id="CHEBI:29105"/>
        <label>1</label>
    </ligand>
</feature>
<evidence type="ECO:0007829" key="3">
    <source>
        <dbReference type="PDB" id="5V1U"/>
    </source>
</evidence>
<accession>D1CIZ5</accession>
<evidence type="ECO:0008006" key="5">
    <source>
        <dbReference type="Google" id="ProtNLM"/>
    </source>
</evidence>
<feature type="binding site" evidence="4">
    <location>
        <position position="14"/>
    </location>
    <ligand>
        <name>Zn(2+)</name>
        <dbReference type="ChEBI" id="CHEBI:29105"/>
        <label>2</label>
    </ligand>
</feature>
<feature type="binding site" evidence="3 4">
    <location>
        <position position="41"/>
    </location>
    <ligand>
        <name>Zn(2+)</name>
        <dbReference type="ChEBI" id="CHEBI:29105"/>
        <label>1</label>
    </ligand>
</feature>
<reference evidence="2" key="1">
    <citation type="journal article" date="2010" name="Stand. Genomic Sci.">
        <title>Complete genome sequence of 'Thermobaculum terrenum' type strain (YNP1).</title>
        <authorList>
            <person name="Kiss H."/>
            <person name="Cleland D."/>
            <person name="Lapidus A."/>
            <person name="Lucas S."/>
            <person name="Glavina Del Rio T."/>
            <person name="Nolan M."/>
            <person name="Tice H."/>
            <person name="Han C."/>
            <person name="Goodwin L."/>
            <person name="Pitluck S."/>
            <person name="Liolios K."/>
            <person name="Ivanova N."/>
            <person name="Mavromatis K."/>
            <person name="Ovchinnikova G."/>
            <person name="Pati A."/>
            <person name="Chen A."/>
            <person name="Palaniappan K."/>
            <person name="Land M."/>
            <person name="Hauser L."/>
            <person name="Chang Y."/>
            <person name="Jeffries C."/>
            <person name="Lu M."/>
            <person name="Brettin T."/>
            <person name="Detter J."/>
            <person name="Goker M."/>
            <person name="Tindall B."/>
            <person name="Beck B."/>
            <person name="McDermott T."/>
            <person name="Woyke T."/>
            <person name="Bristow J."/>
            <person name="Eisen J."/>
            <person name="Markowitz V."/>
            <person name="Hugenholtz P."/>
            <person name="Kyrpides N."/>
            <person name="Klenk H."/>
            <person name="Cheng J."/>
        </authorList>
    </citation>
    <scope>NUCLEOTIDE SEQUENCE [LARGE SCALE GENOMIC DNA]</scope>
    <source>
        <strain evidence="2">ATCC BAA-798 / YNP1</strain>
    </source>
</reference>
<proteinExistence type="evidence at protein level"/>
<dbReference type="Proteomes" id="UP000000323">
    <property type="component" value="Chromosome 2"/>
</dbReference>
<dbReference type="InterPro" id="IPR008792">
    <property type="entry name" value="PQQD"/>
</dbReference>
<sequence>MKISDAVVSAHIDDEVVLLHLQTGTYFGLDAVGSRIWSLLEEGKRPEEIVDAICAEYSVDRPTVERDLRDFLRALANKELLEGYADEA</sequence>
<keyword evidence="2" id="KW-1185">Reference proteome</keyword>
<dbReference type="PDB" id="5V1U">
    <property type="method" value="X-ray"/>
    <property type="resolution" value="2.05 A"/>
    <property type="chains" value="A/B/C/D=1-88"/>
</dbReference>
<dbReference type="AlphaFoldDB" id="D1CIZ5"/>
<evidence type="ECO:0000313" key="2">
    <source>
        <dbReference type="Proteomes" id="UP000000323"/>
    </source>
</evidence>
<dbReference type="PDBsum" id="5V1U"/>
<reference evidence="3 4" key="2">
    <citation type="journal article" date="2019" name="Proc. Natl. Acad. Sci. U.S.A.">
        <title>Steric complementarity directs sequence promiscuous leader binding in RiPP biosynthesis.</title>
        <authorList>
            <person name="Chekan J.R."/>
            <person name="Ongpipattanakul C."/>
            <person name="Nair S.K."/>
        </authorList>
    </citation>
    <scope>X-RAY CRYSTALLOGRAPHY (1.35 ANGSTROMS) IN COMPLEX WITH ZN(2+)</scope>
</reference>
<protein>
    <recommendedName>
        <fullName evidence="5">Coenzyme PQQ synthesis D</fullName>
    </recommendedName>
</protein>
<dbReference type="InterPro" id="IPR041881">
    <property type="entry name" value="PqqD_sf"/>
</dbReference>
<dbReference type="Pfam" id="PF05402">
    <property type="entry name" value="PqqD"/>
    <property type="match status" value="1"/>
</dbReference>
<dbReference type="Gene3D" id="1.10.10.1150">
    <property type="entry name" value="Coenzyme PQQ synthesis protein D (PqqD)"/>
    <property type="match status" value="1"/>
</dbReference>
<evidence type="ECO:0007829" key="4">
    <source>
        <dbReference type="PDB" id="5V1V"/>
    </source>
</evidence>
<keyword evidence="3 4" id="KW-0862">Zinc</keyword>
<dbReference type="GO" id="GO:0046872">
    <property type="term" value="F:metal ion binding"/>
    <property type="evidence" value="ECO:0007669"/>
    <property type="project" value="UniProtKB-KW"/>
</dbReference>